<reference evidence="7 8" key="1">
    <citation type="journal article" date="2016" name="Mol. Biol. Evol.">
        <title>Comparative Genomics of Early-Diverging Mushroom-Forming Fungi Provides Insights into the Origins of Lignocellulose Decay Capabilities.</title>
        <authorList>
            <person name="Nagy L.G."/>
            <person name="Riley R."/>
            <person name="Tritt A."/>
            <person name="Adam C."/>
            <person name="Daum C."/>
            <person name="Floudas D."/>
            <person name="Sun H."/>
            <person name="Yadav J.S."/>
            <person name="Pangilinan J."/>
            <person name="Larsson K.H."/>
            <person name="Matsuura K."/>
            <person name="Barry K."/>
            <person name="Labutti K."/>
            <person name="Kuo R."/>
            <person name="Ohm R.A."/>
            <person name="Bhattacharya S.S."/>
            <person name="Shirouzu T."/>
            <person name="Yoshinaga Y."/>
            <person name="Martin F.M."/>
            <person name="Grigoriev I.V."/>
            <person name="Hibbett D.S."/>
        </authorList>
    </citation>
    <scope>NUCLEOTIDE SEQUENCE [LARGE SCALE GENOMIC DNA]</scope>
    <source>
        <strain evidence="7 8">L-15889</strain>
    </source>
</reference>
<dbReference type="GO" id="GO:0008270">
    <property type="term" value="F:zinc ion binding"/>
    <property type="evidence" value="ECO:0007669"/>
    <property type="project" value="InterPro"/>
</dbReference>
<feature type="region of interest" description="Disordered" evidence="5">
    <location>
        <begin position="171"/>
        <end position="217"/>
    </location>
</feature>
<dbReference type="SUPFAM" id="SSF57701">
    <property type="entry name" value="Zn2/Cys6 DNA-binding domain"/>
    <property type="match status" value="1"/>
</dbReference>
<dbReference type="GO" id="GO:0000435">
    <property type="term" value="P:positive regulation of transcription from RNA polymerase II promoter by galactose"/>
    <property type="evidence" value="ECO:0007669"/>
    <property type="project" value="TreeGrafter"/>
</dbReference>
<dbReference type="PANTHER" id="PTHR47424:SF3">
    <property type="entry name" value="REGULATORY PROTEIN GAL4"/>
    <property type="match status" value="1"/>
</dbReference>
<dbReference type="STRING" id="1314783.A0A165LRP6"/>
<keyword evidence="1" id="KW-0805">Transcription regulation</keyword>
<keyword evidence="8" id="KW-1185">Reference proteome</keyword>
<dbReference type="InterPro" id="IPR001138">
    <property type="entry name" value="Zn2Cys6_DnaBD"/>
</dbReference>
<dbReference type="OrthoDB" id="2441642at2759"/>
<dbReference type="Gene3D" id="4.10.240.10">
    <property type="entry name" value="Zn(2)-C6 fungal-type DNA-binding domain"/>
    <property type="match status" value="1"/>
</dbReference>
<evidence type="ECO:0000259" key="6">
    <source>
        <dbReference type="PROSITE" id="PS50048"/>
    </source>
</evidence>
<evidence type="ECO:0000313" key="7">
    <source>
        <dbReference type="EMBL" id="KZT64770.1"/>
    </source>
</evidence>
<feature type="domain" description="Zn(2)-C6 fungal-type" evidence="6">
    <location>
        <begin position="138"/>
        <end position="168"/>
    </location>
</feature>
<dbReference type="CDD" id="cd00067">
    <property type="entry name" value="GAL4"/>
    <property type="match status" value="1"/>
</dbReference>
<evidence type="ECO:0000256" key="4">
    <source>
        <dbReference type="ARBA" id="ARBA00023242"/>
    </source>
</evidence>
<sequence length="469" mass="50438">MPSTTSATPSPHTGPLLLPPTARRSRAAAAGLHLIFDCASDRQSDFCADSPSSYSDASFSSVSSAGPATPLSRPSSPVVASATEENAEGEDCWNLIPYHVPWGNEYYDYTPGMLPGPEGHCFFLRSPTPLKYKRTMRACIKCRDRKAKCSGDRPACTRCVSRGYICQYDPEEPKRTKGPELSRQRLRTRSHRCGSESSAAASEAAADPSSHTMPSFIPAALSPKREEVEMLSELGGLTYSFTEGDAGPWGAPHVSEPSMLEAFQVSPDVTASHHLVPPKDLHEIHSLLLQHDHVVPSNTVTSDPWSHAVPSPLHQVDASALLPAAAVYAPKPLKHAQVPFLSVPVPQRPQPPPPIVIPQLPILQAAPVPVAESEREPARAPEPEPVWQKDGPVAAEQFVAYSVQGLVDGYMAYDYAPASVTYSHMYPQLQGYAAQAYYDSDLSLYGQGVGVAPAATYTAPTAPYVSYAA</sequence>
<feature type="compositionally biased region" description="Low complexity" evidence="5">
    <location>
        <begin position="195"/>
        <end position="210"/>
    </location>
</feature>
<name>A0A165LRP6_9APHY</name>
<dbReference type="SMART" id="SM00066">
    <property type="entry name" value="GAL4"/>
    <property type="match status" value="1"/>
</dbReference>
<dbReference type="PROSITE" id="PS50048">
    <property type="entry name" value="ZN2_CY6_FUNGAL_2"/>
    <property type="match status" value="1"/>
</dbReference>
<dbReference type="Proteomes" id="UP000076727">
    <property type="component" value="Unassembled WGS sequence"/>
</dbReference>
<evidence type="ECO:0000256" key="3">
    <source>
        <dbReference type="ARBA" id="ARBA00023163"/>
    </source>
</evidence>
<dbReference type="EMBL" id="KV429119">
    <property type="protein sequence ID" value="KZT64770.1"/>
    <property type="molecule type" value="Genomic_DNA"/>
</dbReference>
<protein>
    <recommendedName>
        <fullName evidence="6">Zn(2)-C6 fungal-type domain-containing protein</fullName>
    </recommendedName>
</protein>
<evidence type="ECO:0000313" key="8">
    <source>
        <dbReference type="Proteomes" id="UP000076727"/>
    </source>
</evidence>
<dbReference type="InterPro" id="IPR051127">
    <property type="entry name" value="Fungal_SecMet_Regulators"/>
</dbReference>
<keyword evidence="2" id="KW-0238">DNA-binding</keyword>
<dbReference type="GO" id="GO:0005634">
    <property type="term" value="C:nucleus"/>
    <property type="evidence" value="ECO:0007669"/>
    <property type="project" value="TreeGrafter"/>
</dbReference>
<gene>
    <name evidence="7" type="ORF">DAEQUDRAFT_769407</name>
</gene>
<keyword evidence="3" id="KW-0804">Transcription</keyword>
<evidence type="ECO:0000256" key="1">
    <source>
        <dbReference type="ARBA" id="ARBA00023015"/>
    </source>
</evidence>
<dbReference type="Pfam" id="PF00172">
    <property type="entry name" value="Zn_clus"/>
    <property type="match status" value="1"/>
</dbReference>
<dbReference type="PROSITE" id="PS00463">
    <property type="entry name" value="ZN2_CY6_FUNGAL_1"/>
    <property type="match status" value="1"/>
</dbReference>
<evidence type="ECO:0000256" key="2">
    <source>
        <dbReference type="ARBA" id="ARBA00023125"/>
    </source>
</evidence>
<dbReference type="AlphaFoldDB" id="A0A165LRP6"/>
<organism evidence="7 8">
    <name type="scientific">Daedalea quercina L-15889</name>
    <dbReference type="NCBI Taxonomy" id="1314783"/>
    <lineage>
        <taxon>Eukaryota</taxon>
        <taxon>Fungi</taxon>
        <taxon>Dikarya</taxon>
        <taxon>Basidiomycota</taxon>
        <taxon>Agaricomycotina</taxon>
        <taxon>Agaricomycetes</taxon>
        <taxon>Polyporales</taxon>
        <taxon>Fomitopsis</taxon>
    </lineage>
</organism>
<dbReference type="GO" id="GO:0000978">
    <property type="term" value="F:RNA polymerase II cis-regulatory region sequence-specific DNA binding"/>
    <property type="evidence" value="ECO:0007669"/>
    <property type="project" value="TreeGrafter"/>
</dbReference>
<dbReference type="GO" id="GO:0000981">
    <property type="term" value="F:DNA-binding transcription factor activity, RNA polymerase II-specific"/>
    <property type="evidence" value="ECO:0007669"/>
    <property type="project" value="InterPro"/>
</dbReference>
<proteinExistence type="predicted"/>
<dbReference type="PANTHER" id="PTHR47424">
    <property type="entry name" value="REGULATORY PROTEIN GAL4"/>
    <property type="match status" value="1"/>
</dbReference>
<dbReference type="InterPro" id="IPR036864">
    <property type="entry name" value="Zn2-C6_fun-type_DNA-bd_sf"/>
</dbReference>
<accession>A0A165LRP6</accession>
<feature type="compositionally biased region" description="Basic and acidic residues" evidence="5">
    <location>
        <begin position="171"/>
        <end position="183"/>
    </location>
</feature>
<keyword evidence="4" id="KW-0539">Nucleus</keyword>
<evidence type="ECO:0000256" key="5">
    <source>
        <dbReference type="SAM" id="MobiDB-lite"/>
    </source>
</evidence>